<keyword evidence="3" id="KW-1185">Reference proteome</keyword>
<reference evidence="2" key="2">
    <citation type="submission" date="2021-08" db="EMBL/GenBank/DDBJ databases">
        <authorList>
            <person name="Eriksson T."/>
        </authorList>
    </citation>
    <scope>NUCLEOTIDE SEQUENCE</scope>
    <source>
        <strain evidence="2">Stoneville</strain>
        <tissue evidence="2">Whole head</tissue>
    </source>
</reference>
<comment type="caution">
    <text evidence="2">The sequence shown here is derived from an EMBL/GenBank/DDBJ whole genome shotgun (WGS) entry which is preliminary data.</text>
</comment>
<protein>
    <submittedName>
        <fullName evidence="2">Uncharacterized protein</fullName>
    </submittedName>
</protein>
<dbReference type="EMBL" id="JABDTM020027694">
    <property type="protein sequence ID" value="KAH0810149.1"/>
    <property type="molecule type" value="Genomic_DNA"/>
</dbReference>
<evidence type="ECO:0000313" key="3">
    <source>
        <dbReference type="Proteomes" id="UP000719412"/>
    </source>
</evidence>
<organism evidence="2 3">
    <name type="scientific">Tenebrio molitor</name>
    <name type="common">Yellow mealworm beetle</name>
    <dbReference type="NCBI Taxonomy" id="7067"/>
    <lineage>
        <taxon>Eukaryota</taxon>
        <taxon>Metazoa</taxon>
        <taxon>Ecdysozoa</taxon>
        <taxon>Arthropoda</taxon>
        <taxon>Hexapoda</taxon>
        <taxon>Insecta</taxon>
        <taxon>Pterygota</taxon>
        <taxon>Neoptera</taxon>
        <taxon>Endopterygota</taxon>
        <taxon>Coleoptera</taxon>
        <taxon>Polyphaga</taxon>
        <taxon>Cucujiformia</taxon>
        <taxon>Tenebrionidae</taxon>
        <taxon>Tenebrio</taxon>
    </lineage>
</organism>
<name>A0A8J6H8F3_TENMO</name>
<evidence type="ECO:0000313" key="2">
    <source>
        <dbReference type="EMBL" id="KAH0810149.1"/>
    </source>
</evidence>
<dbReference type="Proteomes" id="UP000719412">
    <property type="component" value="Unassembled WGS sequence"/>
</dbReference>
<dbReference type="AlphaFoldDB" id="A0A8J6H8F3"/>
<gene>
    <name evidence="2" type="ORF">GEV33_012644</name>
</gene>
<reference evidence="2" key="1">
    <citation type="journal article" date="2020" name="J Insects Food Feed">
        <title>The yellow mealworm (Tenebrio molitor) genome: a resource for the emerging insects as food and feed industry.</title>
        <authorList>
            <person name="Eriksson T."/>
            <person name="Andere A."/>
            <person name="Kelstrup H."/>
            <person name="Emery V."/>
            <person name="Picard C."/>
        </authorList>
    </citation>
    <scope>NUCLEOTIDE SEQUENCE</scope>
    <source>
        <strain evidence="2">Stoneville</strain>
        <tissue evidence="2">Whole head</tissue>
    </source>
</reference>
<proteinExistence type="predicted"/>
<feature type="region of interest" description="Disordered" evidence="1">
    <location>
        <begin position="233"/>
        <end position="265"/>
    </location>
</feature>
<sequence length="867" mass="95734">MEGAPGAEAPSGTIHRLTKERRITIIPRGSADEERDVGVEAREGSGNDRFRDRSFFDGRMGSARWGGKSAGTRFFHKCGRGRGSPPPQLIHPRFLPNYHSDGHVRNVGNHPDLSSGHKLSVVKPKLGTCRMRIAYLDGIRPILNDGGARVPGHIFGGGRVTSIFYMGVVRRMQITAMSVLTFRRNDCKQTLGAIFPGKIRGKCDVFSRGYIWLPNLCGSLDWNTWRAGRPHSAEASANVNGCGSDRKAPRGKQTANAPELSPEEAKCTVRRTITGPGPAGNPLERNNNSDELANIAAILVFMMSSPRNQDVLSSPPILHPEHFCQDEFIKLVSDLNKSETLGKTYLASGSPAIIPNKLRQLEIGGPLKITRPPRLMWGKYGELSGALIGIQAGEMRNRAKRNIEHLSSGLSVSDISRLKFLEFNLAAFREQLIRRHLKYRRVHYFSTTSFEWTSARTWQKKNQPTLNNITISRFADARSLRPDPHRLEFRKFLDYKTRSSRVGVKGVDFSGVAYSPVEKKSAVQHHTIGALLIAAPCYQNTIARMGLVPFDGHTQTIPASAAAMREGCARLSCKGCEIEACLTGTSSRCSISSPRTRHTEMSFECRMRPRRRMQARGLKGRSAFRPIQVFGEMRTSCCATGKECRPQEPCEFPESANILSSTSVYINQEFSKPANSICNQEDKENPDGKVGRLQEPCEFPESANILSSTSVYINEEFSKPTISICNQEDKENARINNLAPGPTTPGTLAHGNLLSTGMNRVIKPPLKRARLDYFVTQLVSTVLAIRRLIGADPPGGGVRAAELGRTWSTAVALSHRTSRAEFSECTSICSFPVRAGPINFQNESDACSRYRWRDGIQISTTPGSVPD</sequence>
<accession>A0A8J6H8F3</accession>
<evidence type="ECO:0000256" key="1">
    <source>
        <dbReference type="SAM" id="MobiDB-lite"/>
    </source>
</evidence>